<organism evidence="1 2">
    <name type="scientific">Manihot esculenta</name>
    <name type="common">Cassava</name>
    <name type="synonym">Jatropha manihot</name>
    <dbReference type="NCBI Taxonomy" id="3983"/>
    <lineage>
        <taxon>Eukaryota</taxon>
        <taxon>Viridiplantae</taxon>
        <taxon>Streptophyta</taxon>
        <taxon>Embryophyta</taxon>
        <taxon>Tracheophyta</taxon>
        <taxon>Spermatophyta</taxon>
        <taxon>Magnoliopsida</taxon>
        <taxon>eudicotyledons</taxon>
        <taxon>Gunneridae</taxon>
        <taxon>Pentapetalae</taxon>
        <taxon>rosids</taxon>
        <taxon>fabids</taxon>
        <taxon>Malpighiales</taxon>
        <taxon>Euphorbiaceae</taxon>
        <taxon>Crotonoideae</taxon>
        <taxon>Manihoteae</taxon>
        <taxon>Manihot</taxon>
    </lineage>
</organism>
<evidence type="ECO:0000313" key="1">
    <source>
        <dbReference type="EMBL" id="KAG8647316.1"/>
    </source>
</evidence>
<keyword evidence="2" id="KW-1185">Reference proteome</keyword>
<dbReference type="Proteomes" id="UP000091857">
    <property type="component" value="Chromosome 9"/>
</dbReference>
<sequence length="983" mass="107609">MPTDFGFSDPDLGFRFRFVFPFFVDLVYFIYLFFSGIENFRLATMSDKGDKLCPLCTEEMDLTDQQLKPCKCGYEICVWCWNHIMEMAEKDNTEGRCPACRSFYDKERIVGMAANCERLVAEINSERKLKSTKVKAKLSEGRMHLTNVRVIQRNLVYLIGLPLNLADEAVLQQREYFGQYGKVLKVSISKTATGVIQHSSNKSCCVYITYSKEEEAVRCIQSVHSFVLEGRTLRACFGTTKYCHAWLKNMPCSIPDCLYLHEFGTQEDSFTKDDLVSAFTRSKVQQIIGATNNLHRRSGNVLPPPADEYTDGNIISTAKLNSKSSLNQKIGNCDSGPCADSGTETSDTFPGTASWVMSVSSGAALATNLLGSGSSDFYGTLNHNPDTSSGTQVFASEVLSTKKSSDAKKTMISEGSCELHPILVTSRNVAMPPVGVSSLGLNKPSCFLDEDGDFQGVCSAISSIRIDSHLKNENSNPVISGSSIYNHNLPVSQGSQQDVSLPVKSSALPALRENLIVKDLFGDQHLKGSGDVNNVPSTSCLLPPQQNLKESGFNSLKQGQISYESNFNAYPSTAPIECEADVVPLRAVQPGKSSEFCDNQPSSGLQMDGTSNYSVVFSDTGLGKCLEGGNNSEGSPNNKVAPDVGENNIISSILAMDFDAWEDTLTSPQSLVKLLAKTDRQHSSLRIPNLRKVQDGNQSRFSFARQDDFFDQDSKLGHTVPDAINCSTLQHYNENKDVCMDRHYDISSNGGSVDSNSFLSSNPFLASKFSVAKAPASPPPGFTLPSRAVPPGFPTNGAVNYDASCLRQNPSPLPGNAGISVDVEFMDPAITEAGKGTQAVRLNNPGFGMRPALSPHLGTFDHDMELQMVMQQPVSVKQNPRFLDHFRNRFSPPDNAYNISSMLLGQSPPNSPSPFAQVSTQQVRNWQMSHGCWGGWDEIKSGNLGMSELLMNGRLGFNKIFPSHEDLKYQMSSSNNLYNRGFA</sequence>
<dbReference type="EMBL" id="CM004395">
    <property type="protein sequence ID" value="KAG8647316.1"/>
    <property type="molecule type" value="Genomic_DNA"/>
</dbReference>
<comment type="caution">
    <text evidence="1">The sequence shown here is derived from an EMBL/GenBank/DDBJ whole genome shotgun (WGS) entry which is preliminary data.</text>
</comment>
<accession>A0ACB7H544</accession>
<protein>
    <submittedName>
        <fullName evidence="1">Uncharacterized protein</fullName>
    </submittedName>
</protein>
<evidence type="ECO:0000313" key="2">
    <source>
        <dbReference type="Proteomes" id="UP000091857"/>
    </source>
</evidence>
<proteinExistence type="predicted"/>
<name>A0ACB7H544_MANES</name>
<reference evidence="2" key="1">
    <citation type="journal article" date="2016" name="Nat. Biotechnol.">
        <title>Sequencing wild and cultivated cassava and related species reveals extensive interspecific hybridization and genetic diversity.</title>
        <authorList>
            <person name="Bredeson J.V."/>
            <person name="Lyons J.B."/>
            <person name="Prochnik S.E."/>
            <person name="Wu G.A."/>
            <person name="Ha C.M."/>
            <person name="Edsinger-Gonzales E."/>
            <person name="Grimwood J."/>
            <person name="Schmutz J."/>
            <person name="Rabbi I.Y."/>
            <person name="Egesi C."/>
            <person name="Nauluvula P."/>
            <person name="Lebot V."/>
            <person name="Ndunguru J."/>
            <person name="Mkamilo G."/>
            <person name="Bart R.S."/>
            <person name="Setter T.L."/>
            <person name="Gleadow R.M."/>
            <person name="Kulakow P."/>
            <person name="Ferguson M.E."/>
            <person name="Rounsley S."/>
            <person name="Rokhsar D.S."/>
        </authorList>
    </citation>
    <scope>NUCLEOTIDE SEQUENCE [LARGE SCALE GENOMIC DNA]</scope>
    <source>
        <strain evidence="2">cv. AM560-2</strain>
    </source>
</reference>
<gene>
    <name evidence="1" type="ORF">MANES_09G080400v8</name>
</gene>